<dbReference type="AlphaFoldDB" id="A0A9Q3Q0A6"/>
<evidence type="ECO:0000313" key="2">
    <source>
        <dbReference type="Proteomes" id="UP000765509"/>
    </source>
</evidence>
<gene>
    <name evidence="1" type="ORF">O181_118317</name>
</gene>
<evidence type="ECO:0000313" key="1">
    <source>
        <dbReference type="EMBL" id="MBW0578602.1"/>
    </source>
</evidence>
<proteinExistence type="predicted"/>
<name>A0A9Q3Q0A6_9BASI</name>
<keyword evidence="2" id="KW-1185">Reference proteome</keyword>
<sequence>MPTIPYAFPGSHCFQHKSLCFYMFPNTQTPYAGEASQQFQHFLMLVQAPDTSHANPYACTGSQQFKQLLMPAQASNSSHANPYYCTGF</sequence>
<comment type="caution">
    <text evidence="1">The sequence shown here is derived from an EMBL/GenBank/DDBJ whole genome shotgun (WGS) entry which is preliminary data.</text>
</comment>
<organism evidence="1 2">
    <name type="scientific">Austropuccinia psidii MF-1</name>
    <dbReference type="NCBI Taxonomy" id="1389203"/>
    <lineage>
        <taxon>Eukaryota</taxon>
        <taxon>Fungi</taxon>
        <taxon>Dikarya</taxon>
        <taxon>Basidiomycota</taxon>
        <taxon>Pucciniomycotina</taxon>
        <taxon>Pucciniomycetes</taxon>
        <taxon>Pucciniales</taxon>
        <taxon>Sphaerophragmiaceae</taxon>
        <taxon>Austropuccinia</taxon>
    </lineage>
</organism>
<dbReference type="EMBL" id="AVOT02103140">
    <property type="protein sequence ID" value="MBW0578602.1"/>
    <property type="molecule type" value="Genomic_DNA"/>
</dbReference>
<accession>A0A9Q3Q0A6</accession>
<protein>
    <submittedName>
        <fullName evidence="1">Uncharacterized protein</fullName>
    </submittedName>
</protein>
<dbReference type="Proteomes" id="UP000765509">
    <property type="component" value="Unassembled WGS sequence"/>
</dbReference>
<reference evidence="1" key="1">
    <citation type="submission" date="2021-03" db="EMBL/GenBank/DDBJ databases">
        <title>Draft genome sequence of rust myrtle Austropuccinia psidii MF-1, a brazilian biotype.</title>
        <authorList>
            <person name="Quecine M.C."/>
            <person name="Pachon D.M.R."/>
            <person name="Bonatelli M.L."/>
            <person name="Correr F.H."/>
            <person name="Franceschini L.M."/>
            <person name="Leite T.F."/>
            <person name="Margarido G.R.A."/>
            <person name="Almeida C.A."/>
            <person name="Ferrarezi J.A."/>
            <person name="Labate C.A."/>
        </authorList>
    </citation>
    <scope>NUCLEOTIDE SEQUENCE</scope>
    <source>
        <strain evidence="1">MF-1</strain>
    </source>
</reference>